<accession>L1JWA2</accession>
<reference evidence="3" key="3">
    <citation type="submission" date="2016-03" db="UniProtKB">
        <authorList>
            <consortium name="EnsemblProtists"/>
        </authorList>
    </citation>
    <scope>IDENTIFICATION</scope>
</reference>
<dbReference type="InterPro" id="IPR016197">
    <property type="entry name" value="Chromo-like_dom_sf"/>
</dbReference>
<dbReference type="EMBL" id="JH992972">
    <property type="protein sequence ID" value="EKX52619.1"/>
    <property type="molecule type" value="Genomic_DNA"/>
</dbReference>
<sequence length="77" mass="8785">MPRENEPPPRPLKLPDGSLAYEVESVVGIRKTEGGKSEYLVKWVGYPSNQNSWIEEENLPAYFKDNLGWKYSDPTAD</sequence>
<dbReference type="SUPFAM" id="SSF54160">
    <property type="entry name" value="Chromo domain-like"/>
    <property type="match status" value="1"/>
</dbReference>
<protein>
    <recommendedName>
        <fullName evidence="1">Chromo domain-containing protein</fullName>
    </recommendedName>
</protein>
<dbReference type="RefSeq" id="XP_005839599.1">
    <property type="nucleotide sequence ID" value="XM_005839542.1"/>
</dbReference>
<proteinExistence type="predicted"/>
<name>L1JWA2_GUITC</name>
<gene>
    <name evidence="2" type="ORF">GUITHDRAFT_101779</name>
</gene>
<dbReference type="PROSITE" id="PS50013">
    <property type="entry name" value="CHROMO_2"/>
    <property type="match status" value="1"/>
</dbReference>
<dbReference type="SMART" id="SM00298">
    <property type="entry name" value="CHROMO"/>
    <property type="match status" value="1"/>
</dbReference>
<dbReference type="Proteomes" id="UP000011087">
    <property type="component" value="Unassembled WGS sequence"/>
</dbReference>
<dbReference type="GeneID" id="17309414"/>
<evidence type="ECO:0000313" key="2">
    <source>
        <dbReference type="EMBL" id="EKX52619.1"/>
    </source>
</evidence>
<dbReference type="EnsemblProtists" id="EKX52619">
    <property type="protein sequence ID" value="EKX52619"/>
    <property type="gene ID" value="GUITHDRAFT_101779"/>
</dbReference>
<reference evidence="4" key="2">
    <citation type="submission" date="2012-11" db="EMBL/GenBank/DDBJ databases">
        <authorList>
            <person name="Kuo A."/>
            <person name="Curtis B.A."/>
            <person name="Tanifuji G."/>
            <person name="Burki F."/>
            <person name="Gruber A."/>
            <person name="Irimia M."/>
            <person name="Maruyama S."/>
            <person name="Arias M.C."/>
            <person name="Ball S.G."/>
            <person name="Gile G.H."/>
            <person name="Hirakawa Y."/>
            <person name="Hopkins J.F."/>
            <person name="Rensing S.A."/>
            <person name="Schmutz J."/>
            <person name="Symeonidi A."/>
            <person name="Elias M."/>
            <person name="Eveleigh R.J."/>
            <person name="Herman E.K."/>
            <person name="Klute M.J."/>
            <person name="Nakayama T."/>
            <person name="Obornik M."/>
            <person name="Reyes-Prieto A."/>
            <person name="Armbrust E.V."/>
            <person name="Aves S.J."/>
            <person name="Beiko R.G."/>
            <person name="Coutinho P."/>
            <person name="Dacks J.B."/>
            <person name="Durnford D.G."/>
            <person name="Fast N.M."/>
            <person name="Green B.R."/>
            <person name="Grisdale C."/>
            <person name="Hempe F."/>
            <person name="Henrissat B."/>
            <person name="Hoppner M.P."/>
            <person name="Ishida K.-I."/>
            <person name="Kim E."/>
            <person name="Koreny L."/>
            <person name="Kroth P.G."/>
            <person name="Liu Y."/>
            <person name="Malik S.-B."/>
            <person name="Maier U.G."/>
            <person name="McRose D."/>
            <person name="Mock T."/>
            <person name="Neilson J.A."/>
            <person name="Onodera N.T."/>
            <person name="Poole A.M."/>
            <person name="Pritham E.J."/>
            <person name="Richards T.A."/>
            <person name="Rocap G."/>
            <person name="Roy S.W."/>
            <person name="Sarai C."/>
            <person name="Schaack S."/>
            <person name="Shirato S."/>
            <person name="Slamovits C.H."/>
            <person name="Spencer D.F."/>
            <person name="Suzuki S."/>
            <person name="Worden A.Z."/>
            <person name="Zauner S."/>
            <person name="Barry K."/>
            <person name="Bell C."/>
            <person name="Bharti A.K."/>
            <person name="Crow J.A."/>
            <person name="Grimwood J."/>
            <person name="Kramer R."/>
            <person name="Lindquist E."/>
            <person name="Lucas S."/>
            <person name="Salamov A."/>
            <person name="McFadden G.I."/>
            <person name="Lane C.E."/>
            <person name="Keeling P.J."/>
            <person name="Gray M.W."/>
            <person name="Grigoriev I.V."/>
            <person name="Archibald J.M."/>
        </authorList>
    </citation>
    <scope>NUCLEOTIDE SEQUENCE</scope>
    <source>
        <strain evidence="4">CCMP2712</strain>
    </source>
</reference>
<evidence type="ECO:0000313" key="4">
    <source>
        <dbReference type="Proteomes" id="UP000011087"/>
    </source>
</evidence>
<dbReference type="InterPro" id="IPR000953">
    <property type="entry name" value="Chromo/chromo_shadow_dom"/>
</dbReference>
<feature type="domain" description="Chromo" evidence="1">
    <location>
        <begin position="21"/>
        <end position="59"/>
    </location>
</feature>
<evidence type="ECO:0000259" key="1">
    <source>
        <dbReference type="PROSITE" id="PS50013"/>
    </source>
</evidence>
<dbReference type="CDD" id="cd00024">
    <property type="entry name" value="CD_CSD"/>
    <property type="match status" value="1"/>
</dbReference>
<dbReference type="PaxDb" id="55529-EKX52619"/>
<dbReference type="HOGENOM" id="CLU_2643258_0_0_1"/>
<keyword evidence="4" id="KW-1185">Reference proteome</keyword>
<dbReference type="AlphaFoldDB" id="L1JWA2"/>
<dbReference type="KEGG" id="gtt:GUITHDRAFT_101779"/>
<dbReference type="OrthoDB" id="273092at2759"/>
<dbReference type="Pfam" id="PF00385">
    <property type="entry name" value="Chromo"/>
    <property type="match status" value="1"/>
</dbReference>
<dbReference type="InterPro" id="IPR023780">
    <property type="entry name" value="Chromo_domain"/>
</dbReference>
<organism evidence="2">
    <name type="scientific">Guillardia theta (strain CCMP2712)</name>
    <name type="common">Cryptophyte</name>
    <dbReference type="NCBI Taxonomy" id="905079"/>
    <lineage>
        <taxon>Eukaryota</taxon>
        <taxon>Cryptophyceae</taxon>
        <taxon>Pyrenomonadales</taxon>
        <taxon>Geminigeraceae</taxon>
        <taxon>Guillardia</taxon>
    </lineage>
</organism>
<evidence type="ECO:0000313" key="3">
    <source>
        <dbReference type="EnsemblProtists" id="EKX52619"/>
    </source>
</evidence>
<dbReference type="Gene3D" id="2.40.50.40">
    <property type="match status" value="1"/>
</dbReference>
<reference evidence="2 4" key="1">
    <citation type="journal article" date="2012" name="Nature">
        <title>Algal genomes reveal evolutionary mosaicism and the fate of nucleomorphs.</title>
        <authorList>
            <consortium name="DOE Joint Genome Institute"/>
            <person name="Curtis B.A."/>
            <person name="Tanifuji G."/>
            <person name="Burki F."/>
            <person name="Gruber A."/>
            <person name="Irimia M."/>
            <person name="Maruyama S."/>
            <person name="Arias M.C."/>
            <person name="Ball S.G."/>
            <person name="Gile G.H."/>
            <person name="Hirakawa Y."/>
            <person name="Hopkins J.F."/>
            <person name="Kuo A."/>
            <person name="Rensing S.A."/>
            <person name="Schmutz J."/>
            <person name="Symeonidi A."/>
            <person name="Elias M."/>
            <person name="Eveleigh R.J."/>
            <person name="Herman E.K."/>
            <person name="Klute M.J."/>
            <person name="Nakayama T."/>
            <person name="Obornik M."/>
            <person name="Reyes-Prieto A."/>
            <person name="Armbrust E.V."/>
            <person name="Aves S.J."/>
            <person name="Beiko R.G."/>
            <person name="Coutinho P."/>
            <person name="Dacks J.B."/>
            <person name="Durnford D.G."/>
            <person name="Fast N.M."/>
            <person name="Green B.R."/>
            <person name="Grisdale C.J."/>
            <person name="Hempel F."/>
            <person name="Henrissat B."/>
            <person name="Hoppner M.P."/>
            <person name="Ishida K."/>
            <person name="Kim E."/>
            <person name="Koreny L."/>
            <person name="Kroth P.G."/>
            <person name="Liu Y."/>
            <person name="Malik S.B."/>
            <person name="Maier U.G."/>
            <person name="McRose D."/>
            <person name="Mock T."/>
            <person name="Neilson J.A."/>
            <person name="Onodera N.T."/>
            <person name="Poole A.M."/>
            <person name="Pritham E.J."/>
            <person name="Richards T.A."/>
            <person name="Rocap G."/>
            <person name="Roy S.W."/>
            <person name="Sarai C."/>
            <person name="Schaack S."/>
            <person name="Shirato S."/>
            <person name="Slamovits C.H."/>
            <person name="Spencer D.F."/>
            <person name="Suzuki S."/>
            <person name="Worden A.Z."/>
            <person name="Zauner S."/>
            <person name="Barry K."/>
            <person name="Bell C."/>
            <person name="Bharti A.K."/>
            <person name="Crow J.A."/>
            <person name="Grimwood J."/>
            <person name="Kramer R."/>
            <person name="Lindquist E."/>
            <person name="Lucas S."/>
            <person name="Salamov A."/>
            <person name="McFadden G.I."/>
            <person name="Lane C.E."/>
            <person name="Keeling P.J."/>
            <person name="Gray M.W."/>
            <person name="Grigoriev I.V."/>
            <person name="Archibald J.M."/>
        </authorList>
    </citation>
    <scope>NUCLEOTIDE SEQUENCE</scope>
    <source>
        <strain evidence="2 4">CCMP2712</strain>
    </source>
</reference>